<feature type="chain" id="PRO_5045652108" evidence="1">
    <location>
        <begin position="23"/>
        <end position="341"/>
    </location>
</feature>
<dbReference type="Gene3D" id="2.130.10.10">
    <property type="entry name" value="YVTN repeat-like/Quinoprotein amine dehydrogenase"/>
    <property type="match status" value="2"/>
</dbReference>
<feature type="signal peptide" evidence="1">
    <location>
        <begin position="1"/>
        <end position="22"/>
    </location>
</feature>
<comment type="caution">
    <text evidence="2">The sequence shown here is derived from an EMBL/GenBank/DDBJ whole genome shotgun (WGS) entry which is preliminary data.</text>
</comment>
<dbReference type="InterPro" id="IPR019405">
    <property type="entry name" value="Lactonase_7-beta_prop"/>
</dbReference>
<keyword evidence="1" id="KW-0732">Signal</keyword>
<dbReference type="Pfam" id="PF10282">
    <property type="entry name" value="Lactonase"/>
    <property type="match status" value="1"/>
</dbReference>
<keyword evidence="3" id="KW-1185">Reference proteome</keyword>
<proteinExistence type="predicted"/>
<dbReference type="RefSeq" id="WP_248934001.1">
    <property type="nucleotide sequence ID" value="NZ_JAKILF010000001.1"/>
</dbReference>
<name>A0ABV7GIK6_9GAMM</name>
<gene>
    <name evidence="2" type="ORF">ACFOE0_18025</name>
</gene>
<dbReference type="InterPro" id="IPR011048">
    <property type="entry name" value="Haem_d1_sf"/>
</dbReference>
<organism evidence="2 3">
    <name type="scientific">Shewanella submarina</name>
    <dbReference type="NCBI Taxonomy" id="2016376"/>
    <lineage>
        <taxon>Bacteria</taxon>
        <taxon>Pseudomonadati</taxon>
        <taxon>Pseudomonadota</taxon>
        <taxon>Gammaproteobacteria</taxon>
        <taxon>Alteromonadales</taxon>
        <taxon>Shewanellaceae</taxon>
        <taxon>Shewanella</taxon>
    </lineage>
</organism>
<dbReference type="PANTHER" id="PTHR47197:SF3">
    <property type="entry name" value="DIHYDRO-HEME D1 DEHYDROGENASE"/>
    <property type="match status" value="1"/>
</dbReference>
<dbReference type="PANTHER" id="PTHR47197">
    <property type="entry name" value="PROTEIN NIRF"/>
    <property type="match status" value="1"/>
</dbReference>
<accession>A0ABV7GIK6</accession>
<evidence type="ECO:0000256" key="1">
    <source>
        <dbReference type="SAM" id="SignalP"/>
    </source>
</evidence>
<dbReference type="SUPFAM" id="SSF51004">
    <property type="entry name" value="C-terminal (heme d1) domain of cytochrome cd1-nitrite reductase"/>
    <property type="match status" value="1"/>
</dbReference>
<dbReference type="EMBL" id="JBHRTD010000018">
    <property type="protein sequence ID" value="MFC3140060.1"/>
    <property type="molecule type" value="Genomic_DNA"/>
</dbReference>
<reference evidence="3" key="1">
    <citation type="journal article" date="2019" name="Int. J. Syst. Evol. Microbiol.">
        <title>The Global Catalogue of Microorganisms (GCM) 10K type strain sequencing project: providing services to taxonomists for standard genome sequencing and annotation.</title>
        <authorList>
            <consortium name="The Broad Institute Genomics Platform"/>
            <consortium name="The Broad Institute Genome Sequencing Center for Infectious Disease"/>
            <person name="Wu L."/>
            <person name="Ma J."/>
        </authorList>
    </citation>
    <scope>NUCLEOTIDE SEQUENCE [LARGE SCALE GENOMIC DNA]</scope>
    <source>
        <strain evidence="3">KCTC 52277</strain>
    </source>
</reference>
<evidence type="ECO:0000313" key="2">
    <source>
        <dbReference type="EMBL" id="MFC3140060.1"/>
    </source>
</evidence>
<protein>
    <submittedName>
        <fullName evidence="2">YncE family protein</fullName>
    </submittedName>
</protein>
<dbReference type="Proteomes" id="UP001595621">
    <property type="component" value="Unassembled WGS sequence"/>
</dbReference>
<dbReference type="InterPro" id="IPR015943">
    <property type="entry name" value="WD40/YVTN_repeat-like_dom_sf"/>
</dbReference>
<sequence>MLIKSILSLVLAGSLLSATSYAENADGSVAIANRADGTVSIISVGDDTVRHTLALPAGENSPEPMYVVYKENRMYVGDRANNRVLAYDSFGFNLLAEIPAGRGVFHMWAAADAQKLLVNNDIDNTVTVIDTNSLTSKATVAMPADLVAAGFKPHDIYVSADGLSWFVSLLDGAPGNDWVVKYEVGAQGAVETARVSVGGDPHLFLNNKDRALLVASQDASTVARFESRSLRLRHTADVANAHGIFARDKQVYLTNIADGGVSGLHLLHSRSLSSRDVDDTPFAIPHNIVVTNDGSKLYITHSGGGSNKVSVFTLSGRKGEPELLTDVTVGLNPFGLAFIPH</sequence>
<evidence type="ECO:0000313" key="3">
    <source>
        <dbReference type="Proteomes" id="UP001595621"/>
    </source>
</evidence>
<dbReference type="InterPro" id="IPR051200">
    <property type="entry name" value="Host-pathogen_enzymatic-act"/>
</dbReference>